<name>A0A1G7ARL4_9RHOB</name>
<dbReference type="PANTHER" id="PTHR19879">
    <property type="entry name" value="TRANSCRIPTION INITIATION FACTOR TFIID"/>
    <property type="match status" value="1"/>
</dbReference>
<organism evidence="2 3">
    <name type="scientific">Salipiger thiooxidans</name>
    <dbReference type="NCBI Taxonomy" id="282683"/>
    <lineage>
        <taxon>Bacteria</taxon>
        <taxon>Pseudomonadati</taxon>
        <taxon>Pseudomonadota</taxon>
        <taxon>Alphaproteobacteria</taxon>
        <taxon>Rhodobacterales</taxon>
        <taxon>Roseobacteraceae</taxon>
        <taxon>Salipiger</taxon>
    </lineage>
</organism>
<protein>
    <submittedName>
        <fullName evidence="2">WD40-like Beta Propeller Repeat</fullName>
    </submittedName>
</protein>
<dbReference type="Proteomes" id="UP000198994">
    <property type="component" value="Unassembled WGS sequence"/>
</dbReference>
<dbReference type="InterPro" id="IPR011047">
    <property type="entry name" value="Quinoprotein_ADH-like_sf"/>
</dbReference>
<evidence type="ECO:0000259" key="1">
    <source>
        <dbReference type="Pfam" id="PF12894"/>
    </source>
</evidence>
<gene>
    <name evidence="2" type="ORF">SAMN04488105_101332</name>
</gene>
<evidence type="ECO:0000313" key="3">
    <source>
        <dbReference type="Proteomes" id="UP000198994"/>
    </source>
</evidence>
<dbReference type="Gene3D" id="2.130.10.10">
    <property type="entry name" value="YVTN repeat-like/Quinoprotein amine dehydrogenase"/>
    <property type="match status" value="2"/>
</dbReference>
<proteinExistence type="predicted"/>
<dbReference type="Pfam" id="PF12894">
    <property type="entry name" value="ANAPC4_WD40"/>
    <property type="match status" value="1"/>
</dbReference>
<feature type="domain" description="Anaphase-promoting complex subunit 4-like WD40" evidence="1">
    <location>
        <begin position="311"/>
        <end position="369"/>
    </location>
</feature>
<dbReference type="PANTHER" id="PTHR19879:SF9">
    <property type="entry name" value="TRANSCRIPTION INITIATION FACTOR TFIID SUBUNIT 5"/>
    <property type="match status" value="1"/>
</dbReference>
<dbReference type="InterPro" id="IPR024977">
    <property type="entry name" value="Apc4-like_WD40_dom"/>
</dbReference>
<dbReference type="RefSeq" id="WP_089954579.1">
    <property type="nucleotide sequence ID" value="NZ_FNAV01000001.1"/>
</dbReference>
<keyword evidence="3" id="KW-1185">Reference proteome</keyword>
<dbReference type="STRING" id="282683.SAMN04488105_101332"/>
<evidence type="ECO:0000313" key="2">
    <source>
        <dbReference type="EMBL" id="SDE17431.1"/>
    </source>
</evidence>
<dbReference type="InterPro" id="IPR001680">
    <property type="entry name" value="WD40_rpt"/>
</dbReference>
<dbReference type="OrthoDB" id="8192299at2"/>
<dbReference type="InterPro" id="IPR015943">
    <property type="entry name" value="WD40/YVTN_repeat-like_dom_sf"/>
</dbReference>
<sequence>MTQHVSPQSLSLFDLIARSWDLGAPVRAVRFNVVGGSVAVTLGEGRLAFLQTKDGETPESRMRTELDTGRMTIRPREKPLPMPLVTEAPVTGCETGIATLAQQGFAFVSPDGTEIWRATARGQTVRVAKVGPEPVTALATLPEKRGIVVAQGTRLIVVSPEDGRTLATAEPGHAVQRLAVSPDGTRIACWGPGRVSVLDAETLAQRAGTPAEGEVSDLIWSPDGRWLVGSCRDKALLLVDVPAARADCIVDFPAPVTVSDFSRKAGVLVAAGAFRVVGWRLPDLPFGDHEGTPIETGKPGLTLVETVAAHPHRDLCAVGYANGLVTLCQIGQRAEMMLREGNGDPATALAWSPDGAHLAIGTAGGTAALATFPKHMFK</sequence>
<dbReference type="SMART" id="SM00320">
    <property type="entry name" value="WD40"/>
    <property type="match status" value="4"/>
</dbReference>
<dbReference type="EMBL" id="FNAV01000001">
    <property type="protein sequence ID" value="SDE17431.1"/>
    <property type="molecule type" value="Genomic_DNA"/>
</dbReference>
<dbReference type="AlphaFoldDB" id="A0A1G7ARL4"/>
<reference evidence="3" key="1">
    <citation type="submission" date="2016-10" db="EMBL/GenBank/DDBJ databases">
        <authorList>
            <person name="Varghese N."/>
            <person name="Submissions S."/>
        </authorList>
    </citation>
    <scope>NUCLEOTIDE SEQUENCE [LARGE SCALE GENOMIC DNA]</scope>
    <source>
        <strain evidence="3">DSM 10146</strain>
    </source>
</reference>
<dbReference type="Pfam" id="PF00400">
    <property type="entry name" value="WD40"/>
    <property type="match status" value="1"/>
</dbReference>
<dbReference type="SUPFAM" id="SSF50998">
    <property type="entry name" value="Quinoprotein alcohol dehydrogenase-like"/>
    <property type="match status" value="1"/>
</dbReference>
<accession>A0A1G7ARL4</accession>